<dbReference type="Proteomes" id="UP000235220">
    <property type="component" value="Chromosome 4"/>
</dbReference>
<name>A0A2I4GCS9_JUGRE</name>
<sequence length="229" mass="25797">MADTSNKAKPETKLEPVQITNILLKEANFLRWSQSVWMYIRGIGKIWYLTGETKEPEKTDPSHVIYELQQKISNTHQGEGSVTRHTGGGKVAILIVYVNDIILTSDDNNELERLKKILAKEFEIKDLGNLKYFLGPEHFDAVYIILRYLKGTPGKGLLFGGHGNRQVEIYTDADWAGSVTDRRSTSGYCTFVGGNLVTWHNKKQNVVARSSAEARPSLGLLLMEFVKHC</sequence>
<accession>A0A2I4GCS9</accession>
<dbReference type="AlphaFoldDB" id="A0A2I4GCS9"/>
<dbReference type="Pfam" id="PF07727">
    <property type="entry name" value="RVT_2"/>
    <property type="match status" value="1"/>
</dbReference>
<organism evidence="1 2">
    <name type="scientific">Juglans regia</name>
    <name type="common">English walnut</name>
    <dbReference type="NCBI Taxonomy" id="51240"/>
    <lineage>
        <taxon>Eukaryota</taxon>
        <taxon>Viridiplantae</taxon>
        <taxon>Streptophyta</taxon>
        <taxon>Embryophyta</taxon>
        <taxon>Tracheophyta</taxon>
        <taxon>Spermatophyta</taxon>
        <taxon>Magnoliopsida</taxon>
        <taxon>eudicotyledons</taxon>
        <taxon>Gunneridae</taxon>
        <taxon>Pentapetalae</taxon>
        <taxon>rosids</taxon>
        <taxon>fabids</taxon>
        <taxon>Fagales</taxon>
        <taxon>Juglandaceae</taxon>
        <taxon>Juglans</taxon>
    </lineage>
</organism>
<dbReference type="GeneID" id="109006745"/>
<reference evidence="2" key="1">
    <citation type="submission" date="2025-08" db="UniProtKB">
        <authorList>
            <consortium name="RefSeq"/>
        </authorList>
    </citation>
    <scope>IDENTIFICATION</scope>
    <source>
        <tissue evidence="2">Leaves</tissue>
    </source>
</reference>
<dbReference type="OrthoDB" id="1193140at2759"/>
<dbReference type="KEGG" id="jre:109006745"/>
<evidence type="ECO:0000313" key="1">
    <source>
        <dbReference type="Proteomes" id="UP000235220"/>
    </source>
</evidence>
<protein>
    <submittedName>
        <fullName evidence="2">Uncharacterized protein LOC109006745</fullName>
    </submittedName>
</protein>
<proteinExistence type="predicted"/>
<dbReference type="CDD" id="cd09272">
    <property type="entry name" value="RNase_HI_RT_Ty1"/>
    <property type="match status" value="1"/>
</dbReference>
<gene>
    <name evidence="2" type="primary">LOC109006745</name>
</gene>
<dbReference type="PANTHER" id="PTHR11439:SF440">
    <property type="entry name" value="INTEGRASE CATALYTIC DOMAIN-CONTAINING PROTEIN"/>
    <property type="match status" value="1"/>
</dbReference>
<keyword evidence="1" id="KW-1185">Reference proteome</keyword>
<dbReference type="STRING" id="51240.A0A2I4GCS9"/>
<dbReference type="InterPro" id="IPR043502">
    <property type="entry name" value="DNA/RNA_pol_sf"/>
</dbReference>
<evidence type="ECO:0000313" key="2">
    <source>
        <dbReference type="RefSeq" id="XP_018841665.1"/>
    </source>
</evidence>
<dbReference type="SUPFAM" id="SSF56672">
    <property type="entry name" value="DNA/RNA polymerases"/>
    <property type="match status" value="1"/>
</dbReference>
<dbReference type="PANTHER" id="PTHR11439">
    <property type="entry name" value="GAG-POL-RELATED RETROTRANSPOSON"/>
    <property type="match status" value="1"/>
</dbReference>
<dbReference type="RefSeq" id="XP_018841665.1">
    <property type="nucleotide sequence ID" value="XM_018986120.1"/>
</dbReference>
<dbReference type="InterPro" id="IPR013103">
    <property type="entry name" value="RVT_2"/>
</dbReference>
<dbReference type="Gramene" id="Jr04_02870_p1">
    <property type="protein sequence ID" value="cds.Jr04_02870_p1"/>
    <property type="gene ID" value="Jr04_02870"/>
</dbReference>